<reference evidence="7" key="1">
    <citation type="submission" date="2025-08" db="UniProtKB">
        <authorList>
            <consortium name="RefSeq"/>
        </authorList>
    </citation>
    <scope>IDENTIFICATION</scope>
    <source>
        <tissue evidence="7">Young leaves</tissue>
    </source>
</reference>
<dbReference type="GeneID" id="111433023"/>
<dbReference type="RefSeq" id="XP_022925674.1">
    <property type="nucleotide sequence ID" value="XM_023069906.1"/>
</dbReference>
<dbReference type="AlphaFoldDB" id="A0A6J1ECV8"/>
<dbReference type="Pfam" id="PF04043">
    <property type="entry name" value="PMEI"/>
    <property type="match status" value="1"/>
</dbReference>
<feature type="signal peptide" evidence="4">
    <location>
        <begin position="1"/>
        <end position="23"/>
    </location>
</feature>
<accession>A0A6J1ECV8</accession>
<feature type="chain" id="PRO_5026738101" evidence="4">
    <location>
        <begin position="24"/>
        <end position="160"/>
    </location>
</feature>
<evidence type="ECO:0000256" key="1">
    <source>
        <dbReference type="ARBA" id="ARBA00022729"/>
    </source>
</evidence>
<evidence type="ECO:0000256" key="4">
    <source>
        <dbReference type="SAM" id="SignalP"/>
    </source>
</evidence>
<evidence type="ECO:0000256" key="2">
    <source>
        <dbReference type="ARBA" id="ARBA00023157"/>
    </source>
</evidence>
<dbReference type="SMART" id="SM00856">
    <property type="entry name" value="PMEI"/>
    <property type="match status" value="1"/>
</dbReference>
<keyword evidence="6" id="KW-1185">Reference proteome</keyword>
<dbReference type="InterPro" id="IPR035513">
    <property type="entry name" value="Invertase/methylesterase_inhib"/>
</dbReference>
<dbReference type="InterPro" id="IPR052421">
    <property type="entry name" value="PCW_Enzyme_Inhibitor"/>
</dbReference>
<dbReference type="PANTHER" id="PTHR36710">
    <property type="entry name" value="PECTINESTERASE INHIBITOR-LIKE"/>
    <property type="match status" value="1"/>
</dbReference>
<proteinExistence type="inferred from homology"/>
<organism evidence="6 7">
    <name type="scientific">Cucurbita moschata</name>
    <name type="common">Winter crookneck squash</name>
    <name type="synonym">Cucurbita pepo var. moschata</name>
    <dbReference type="NCBI Taxonomy" id="3662"/>
    <lineage>
        <taxon>Eukaryota</taxon>
        <taxon>Viridiplantae</taxon>
        <taxon>Streptophyta</taxon>
        <taxon>Embryophyta</taxon>
        <taxon>Tracheophyta</taxon>
        <taxon>Spermatophyta</taxon>
        <taxon>Magnoliopsida</taxon>
        <taxon>eudicotyledons</taxon>
        <taxon>Gunneridae</taxon>
        <taxon>Pentapetalae</taxon>
        <taxon>rosids</taxon>
        <taxon>fabids</taxon>
        <taxon>Cucurbitales</taxon>
        <taxon>Cucurbitaceae</taxon>
        <taxon>Cucurbiteae</taxon>
        <taxon>Cucurbita</taxon>
    </lineage>
</organism>
<feature type="domain" description="Pectinesterase inhibitor" evidence="5">
    <location>
        <begin position="20"/>
        <end position="155"/>
    </location>
</feature>
<dbReference type="SUPFAM" id="SSF101148">
    <property type="entry name" value="Plant invertase/pectin methylesterase inhibitor"/>
    <property type="match status" value="1"/>
</dbReference>
<sequence length="160" mass="17295">MARQNLVSLFLIAAILLCCQAHASDVCDKAEYVDLCKSVVKGATDPKAAIKTSLELLLSETQRLKASSEKFKNSQFIDVCTENYDSAIDDLNNSLKNLQSNDIASLKITLSGSLSFYETCNDAVAEGGKGVVQVASKLVKKDNKLKHIAANALHFATLLK</sequence>
<dbReference type="KEGG" id="cmos:111433023"/>
<comment type="similarity">
    <text evidence="3">Belongs to the PMEI family.</text>
</comment>
<dbReference type="Gene3D" id="1.20.140.40">
    <property type="entry name" value="Invertase/pectin methylesterase inhibitor family protein"/>
    <property type="match status" value="1"/>
</dbReference>
<dbReference type="InterPro" id="IPR006501">
    <property type="entry name" value="Pectinesterase_inhib_dom"/>
</dbReference>
<dbReference type="Proteomes" id="UP000504609">
    <property type="component" value="Unplaced"/>
</dbReference>
<evidence type="ECO:0000313" key="7">
    <source>
        <dbReference type="RefSeq" id="XP_022925674.1"/>
    </source>
</evidence>
<keyword evidence="1 4" id="KW-0732">Signal</keyword>
<name>A0A6J1ECV8_CUCMO</name>
<evidence type="ECO:0000313" key="6">
    <source>
        <dbReference type="Proteomes" id="UP000504609"/>
    </source>
</evidence>
<dbReference type="GO" id="GO:0004857">
    <property type="term" value="F:enzyme inhibitor activity"/>
    <property type="evidence" value="ECO:0007669"/>
    <property type="project" value="InterPro"/>
</dbReference>
<protein>
    <submittedName>
        <fullName evidence="7">Pectinesterase 3-like</fullName>
    </submittedName>
</protein>
<dbReference type="CDD" id="cd15800">
    <property type="entry name" value="PMEI-like_2"/>
    <property type="match status" value="1"/>
</dbReference>
<dbReference type="PANTHER" id="PTHR36710:SF18">
    <property type="entry name" value="PECTINESTERASE INHIBITOR 5-RELATED"/>
    <property type="match status" value="1"/>
</dbReference>
<evidence type="ECO:0000256" key="3">
    <source>
        <dbReference type="ARBA" id="ARBA00038471"/>
    </source>
</evidence>
<dbReference type="NCBIfam" id="TIGR01614">
    <property type="entry name" value="PME_inhib"/>
    <property type="match status" value="1"/>
</dbReference>
<evidence type="ECO:0000259" key="5">
    <source>
        <dbReference type="SMART" id="SM00856"/>
    </source>
</evidence>
<keyword evidence="2" id="KW-1015">Disulfide bond</keyword>
<gene>
    <name evidence="7" type="primary">LOC111433023</name>
</gene>